<comment type="caution">
    <text evidence="10">The sequence shown here is derived from an EMBL/GenBank/DDBJ whole genome shotgun (WGS) entry which is preliminary data.</text>
</comment>
<dbReference type="InterPro" id="IPR033745">
    <property type="entry name" value="Fis1_cytosol"/>
</dbReference>
<evidence type="ECO:0000313" key="10">
    <source>
        <dbReference type="EMBL" id="KAJ6597369.1"/>
    </source>
</evidence>
<dbReference type="SUPFAM" id="SSF48452">
    <property type="entry name" value="TPR-like"/>
    <property type="match status" value="1"/>
</dbReference>
<evidence type="ECO:0000256" key="3">
    <source>
        <dbReference type="ARBA" id="ARBA00022692"/>
    </source>
</evidence>
<dbReference type="Proteomes" id="UP001151699">
    <property type="component" value="Unassembled WGS sequence"/>
</dbReference>
<protein>
    <recommendedName>
        <fullName evidence="8">Mitochondrial fission 1 protein</fullName>
    </recommendedName>
</protein>
<organism evidence="10 11">
    <name type="scientific">Pseudolycoriella hygida</name>
    <dbReference type="NCBI Taxonomy" id="35572"/>
    <lineage>
        <taxon>Eukaryota</taxon>
        <taxon>Metazoa</taxon>
        <taxon>Ecdysozoa</taxon>
        <taxon>Arthropoda</taxon>
        <taxon>Hexapoda</taxon>
        <taxon>Insecta</taxon>
        <taxon>Pterygota</taxon>
        <taxon>Neoptera</taxon>
        <taxon>Endopterygota</taxon>
        <taxon>Diptera</taxon>
        <taxon>Nematocera</taxon>
        <taxon>Sciaroidea</taxon>
        <taxon>Sciaridae</taxon>
        <taxon>Pseudolycoriella</taxon>
    </lineage>
</organism>
<evidence type="ECO:0000256" key="5">
    <source>
        <dbReference type="ARBA" id="ARBA00022989"/>
    </source>
</evidence>
<dbReference type="PANTHER" id="PTHR13247:SF0">
    <property type="entry name" value="MITOCHONDRIAL FISSION 1 PROTEIN"/>
    <property type="match status" value="1"/>
</dbReference>
<keyword evidence="6 8" id="KW-0496">Mitochondrion</keyword>
<comment type="similarity">
    <text evidence="2 8">Belongs to the FIS1 family.</text>
</comment>
<dbReference type="OrthoDB" id="421154at2759"/>
<keyword evidence="7 8" id="KW-0472">Membrane</keyword>
<comment type="domain">
    <text evidence="8">The C-terminus is required for mitochondrial localization, while the N-terminus is necessary for mitochondrial fission.</text>
</comment>
<dbReference type="GO" id="GO:0000422">
    <property type="term" value="P:autophagy of mitochondrion"/>
    <property type="evidence" value="ECO:0007669"/>
    <property type="project" value="TreeGrafter"/>
</dbReference>
<comment type="subcellular location">
    <subcellularLocation>
        <location evidence="1">Mitochondrion outer membrane</location>
        <topology evidence="1">Single-pass membrane protein</topology>
    </subcellularLocation>
</comment>
<evidence type="ECO:0000256" key="8">
    <source>
        <dbReference type="PIRNR" id="PIRNR008835"/>
    </source>
</evidence>
<comment type="function">
    <text evidence="8">Involved in the fragmentation of the mitochondrial network and its perinuclear clustering.</text>
</comment>
<keyword evidence="5 9" id="KW-1133">Transmembrane helix</keyword>
<dbReference type="Pfam" id="PF14852">
    <property type="entry name" value="Fis1_TPR_N"/>
    <property type="match status" value="1"/>
</dbReference>
<evidence type="ECO:0000256" key="2">
    <source>
        <dbReference type="ARBA" id="ARBA00008937"/>
    </source>
</evidence>
<evidence type="ECO:0000256" key="1">
    <source>
        <dbReference type="ARBA" id="ARBA00004572"/>
    </source>
</evidence>
<name>A0A9Q0MHY2_9DIPT</name>
<evidence type="ECO:0000313" key="11">
    <source>
        <dbReference type="Proteomes" id="UP001151699"/>
    </source>
</evidence>
<dbReference type="GO" id="GO:0043653">
    <property type="term" value="P:mitochondrial fragmentation involved in apoptotic process"/>
    <property type="evidence" value="ECO:0007669"/>
    <property type="project" value="TreeGrafter"/>
</dbReference>
<reference evidence="10" key="1">
    <citation type="submission" date="2022-07" db="EMBL/GenBank/DDBJ databases">
        <authorList>
            <person name="Trinca V."/>
            <person name="Uliana J.V.C."/>
            <person name="Torres T.T."/>
            <person name="Ward R.J."/>
            <person name="Monesi N."/>
        </authorList>
    </citation>
    <scope>NUCLEOTIDE SEQUENCE</scope>
    <source>
        <strain evidence="10">HSMRA1968</strain>
        <tissue evidence="10">Whole embryos</tissue>
    </source>
</reference>
<evidence type="ECO:0000256" key="7">
    <source>
        <dbReference type="ARBA" id="ARBA00023136"/>
    </source>
</evidence>
<feature type="transmembrane region" description="Helical" evidence="9">
    <location>
        <begin position="126"/>
        <end position="148"/>
    </location>
</feature>
<dbReference type="AlphaFoldDB" id="A0A9Q0MHY2"/>
<dbReference type="GO" id="GO:0005741">
    <property type="term" value="C:mitochondrial outer membrane"/>
    <property type="evidence" value="ECO:0007669"/>
    <property type="project" value="UniProtKB-SubCell"/>
</dbReference>
<dbReference type="EMBL" id="WJQU01006380">
    <property type="protein sequence ID" value="KAJ6597369.1"/>
    <property type="molecule type" value="Genomic_DNA"/>
</dbReference>
<dbReference type="InterPro" id="IPR028061">
    <property type="entry name" value="Fis1_TPR_C"/>
</dbReference>
<dbReference type="InterPro" id="IPR016543">
    <property type="entry name" value="Fis1"/>
</dbReference>
<dbReference type="GO" id="GO:0016559">
    <property type="term" value="P:peroxisome fission"/>
    <property type="evidence" value="ECO:0007669"/>
    <property type="project" value="TreeGrafter"/>
</dbReference>
<evidence type="ECO:0000256" key="6">
    <source>
        <dbReference type="ARBA" id="ARBA00023128"/>
    </source>
</evidence>
<dbReference type="Gene3D" id="1.25.40.10">
    <property type="entry name" value="Tetratricopeptide repeat domain"/>
    <property type="match status" value="1"/>
</dbReference>
<evidence type="ECO:0000256" key="9">
    <source>
        <dbReference type="SAM" id="Phobius"/>
    </source>
</evidence>
<evidence type="ECO:0000256" key="4">
    <source>
        <dbReference type="ARBA" id="ARBA00022787"/>
    </source>
</evidence>
<accession>A0A9Q0MHY2</accession>
<keyword evidence="4 8" id="KW-1000">Mitochondrion outer membrane</keyword>
<dbReference type="Pfam" id="PF14853">
    <property type="entry name" value="Fis1_TPR_C"/>
    <property type="match status" value="1"/>
</dbReference>
<proteinExistence type="inferred from homology"/>
<dbReference type="CDD" id="cd12212">
    <property type="entry name" value="Fis1"/>
    <property type="match status" value="1"/>
</dbReference>
<dbReference type="InterPro" id="IPR028058">
    <property type="entry name" value="Fis1_TPR_N"/>
</dbReference>
<dbReference type="GO" id="GO:0005778">
    <property type="term" value="C:peroxisomal membrane"/>
    <property type="evidence" value="ECO:0007669"/>
    <property type="project" value="TreeGrafter"/>
</dbReference>
<dbReference type="PIRSF" id="PIRSF008835">
    <property type="entry name" value="TPR_repeat_11_Fis1"/>
    <property type="match status" value="1"/>
</dbReference>
<sequence length="150" mass="16921">MDMEEILNETCSANQLQKFEKQYNKELNDGYVYSKTQFEYGTGLVLSRYPADIKKGLVLLEDLMAKHPEGNRDYLYYLVIGNARIKNYLLATKFLNVFKEIEPANSQIKALEKVIRKKMDRDAMIGLAYTSGAALVLAGIIGGAMALVKK</sequence>
<keyword evidence="11" id="KW-1185">Reference proteome</keyword>
<dbReference type="InterPro" id="IPR011990">
    <property type="entry name" value="TPR-like_helical_dom_sf"/>
</dbReference>
<dbReference type="PANTHER" id="PTHR13247">
    <property type="entry name" value="TETRATRICOPEPTIDE REPEAT PROTEIN 11 TPR REPEAT PROTEIN 11"/>
    <property type="match status" value="1"/>
</dbReference>
<keyword evidence="3 9" id="KW-0812">Transmembrane</keyword>
<gene>
    <name evidence="10" type="primary">Fis1</name>
    <name evidence="10" type="ORF">Bhyg_15477</name>
</gene>
<dbReference type="GO" id="GO:0000266">
    <property type="term" value="P:mitochondrial fission"/>
    <property type="evidence" value="ECO:0007669"/>
    <property type="project" value="UniProtKB-UniRule"/>
</dbReference>